<keyword evidence="4" id="KW-1185">Reference proteome</keyword>
<dbReference type="Gene3D" id="2.60.40.1120">
    <property type="entry name" value="Carboxypeptidase-like, regulatory domain"/>
    <property type="match status" value="4"/>
</dbReference>
<accession>A0ABZ2LXI2</accession>
<evidence type="ECO:0000313" key="3">
    <source>
        <dbReference type="EMBL" id="WXB15653.1"/>
    </source>
</evidence>
<dbReference type="RefSeq" id="WP_394825288.1">
    <property type="nucleotide sequence ID" value="NZ_CP089984.1"/>
</dbReference>
<proteinExistence type="predicted"/>
<feature type="region of interest" description="Disordered" evidence="1">
    <location>
        <begin position="1"/>
        <end position="55"/>
    </location>
</feature>
<organism evidence="3 4">
    <name type="scientific">Pendulispora albinea</name>
    <dbReference type="NCBI Taxonomy" id="2741071"/>
    <lineage>
        <taxon>Bacteria</taxon>
        <taxon>Pseudomonadati</taxon>
        <taxon>Myxococcota</taxon>
        <taxon>Myxococcia</taxon>
        <taxon>Myxococcales</taxon>
        <taxon>Sorangiineae</taxon>
        <taxon>Pendulisporaceae</taxon>
        <taxon>Pendulispora</taxon>
    </lineage>
</organism>
<dbReference type="SUPFAM" id="SSF49464">
    <property type="entry name" value="Carboxypeptidase regulatory domain-like"/>
    <property type="match status" value="4"/>
</dbReference>
<feature type="region of interest" description="Disordered" evidence="1">
    <location>
        <begin position="512"/>
        <end position="552"/>
    </location>
</feature>
<dbReference type="Proteomes" id="UP001370348">
    <property type="component" value="Chromosome"/>
</dbReference>
<dbReference type="PROSITE" id="PS50106">
    <property type="entry name" value="PDZ"/>
    <property type="match status" value="1"/>
</dbReference>
<dbReference type="SUPFAM" id="SSF49452">
    <property type="entry name" value="Starch-binding domain-like"/>
    <property type="match status" value="2"/>
</dbReference>
<evidence type="ECO:0000256" key="1">
    <source>
        <dbReference type="SAM" id="MobiDB-lite"/>
    </source>
</evidence>
<dbReference type="InterPro" id="IPR041489">
    <property type="entry name" value="PDZ_6"/>
</dbReference>
<dbReference type="Gene3D" id="2.30.42.10">
    <property type="match status" value="1"/>
</dbReference>
<evidence type="ECO:0000313" key="4">
    <source>
        <dbReference type="Proteomes" id="UP001370348"/>
    </source>
</evidence>
<dbReference type="SMART" id="SM00228">
    <property type="entry name" value="PDZ"/>
    <property type="match status" value="1"/>
</dbReference>
<name>A0ABZ2LXI2_9BACT</name>
<dbReference type="InterPro" id="IPR013784">
    <property type="entry name" value="Carb-bd-like_fold"/>
</dbReference>
<sequence>MKVPPSGPPDPATHASDAPAPSEHGSRRSAGSPDAPAPRPQGSPDATAPASRAPGPPRWVGAVRSAIYVVLCLLFVASLPGSVLRTLVFERVAPPVPETIHDRDASLDVFVRTNDGQNIARARVRALAVLDGRVHSAGEGLTNAEGFVHIDRLPRAEHWVLADAPGRARGATTLVLLQGTRNVVFSLEPEHFLDIAVKDERGGAIAGAEIEITGRDPLPVGARTDEDGRVHVGRLTRGPYTATARLLGLEEVTQRGLLEGTTAHFVLRRLGVIVARVRDGGEPAAGARVQISGATLWPPRAADTDAAGIVRIASLSAGTYALRANRGDRVSPIELDVAVNGGDEREVELNLEPGITVTAHVIEGEQEGARDPIPISGARVALVEGGLSPFPLEGISDRAGQVRLGPIARGGATLSAQADGFVARGGIAVPEPMSGPVVLALSRAGTIVGRVVDTRGYPVDGATVVLFGTDFHGAPIDDDPRRTSFRDAHFTATLAGPRPLVPAGELGVMPGPVPPIPHASDPVSGGGGGGGGGGGASPSAMATAVPPSKPSEPWVTGADGTFRATPATPGRVRALVRHPQYVEAMSEMVTLPSGGEAKVTIVMRAGGSLEGRVVDARGHAVEGARVTVGAVRGTLERAARTPADGSFAFASLPESIVLTASRDDPANNASISLTLSIPEGQKREVTLTLPDPRPALRVRVTDDRGYSLDAVQLSATSLDPNAPLRSTAYTDARGEASIQGARGLPLRIEARAPERAPTVTTVEADAREPVMIALGRAESATGEVRSSRGDRIKDAEVVLYTDLGARHARTDLDGLFAVNELAPGPARLVVRAQGYAPADLRVAVAKQGGNRPTALGRVELKAEGAVSGTVVDAQNRPVQGARIARDQVPTYLAVGVTPRGIAVADAQGRFRLGELEEGTVTLEAFAPDVGRTRLEGVRVVAGRTTSGLVMAFPREGDKRESATGPESHGVAVTLSIDPDEAIVLAAVAEGSAAERAGLAPGDILLEVDGAAVHGMDEARARLNGAPALDVVLKLQRGEATRTVRLPREPIRR</sequence>
<gene>
    <name evidence="3" type="ORF">LZC94_48550</name>
</gene>
<dbReference type="Pfam" id="PF13620">
    <property type="entry name" value="CarboxypepD_reg"/>
    <property type="match status" value="3"/>
</dbReference>
<feature type="compositionally biased region" description="Pro residues" evidence="1">
    <location>
        <begin position="1"/>
        <end position="11"/>
    </location>
</feature>
<dbReference type="Pfam" id="PF17820">
    <property type="entry name" value="PDZ_6"/>
    <property type="match status" value="1"/>
</dbReference>
<feature type="domain" description="PDZ" evidence="2">
    <location>
        <begin position="949"/>
        <end position="1049"/>
    </location>
</feature>
<feature type="compositionally biased region" description="Gly residues" evidence="1">
    <location>
        <begin position="524"/>
        <end position="536"/>
    </location>
</feature>
<dbReference type="SUPFAM" id="SSF50156">
    <property type="entry name" value="PDZ domain-like"/>
    <property type="match status" value="1"/>
</dbReference>
<protein>
    <submittedName>
        <fullName evidence="3">Carboxypeptidase regulatory-like domain-containing protein</fullName>
    </submittedName>
</protein>
<dbReference type="InterPro" id="IPR001478">
    <property type="entry name" value="PDZ"/>
</dbReference>
<evidence type="ECO:0000259" key="2">
    <source>
        <dbReference type="PROSITE" id="PS50106"/>
    </source>
</evidence>
<dbReference type="InterPro" id="IPR008969">
    <property type="entry name" value="CarboxyPept-like_regulatory"/>
</dbReference>
<reference evidence="3 4" key="1">
    <citation type="submission" date="2021-12" db="EMBL/GenBank/DDBJ databases">
        <title>Discovery of the Pendulisporaceae a myxobacterial family with distinct sporulation behavior and unique specialized metabolism.</title>
        <authorList>
            <person name="Garcia R."/>
            <person name="Popoff A."/>
            <person name="Bader C.D."/>
            <person name="Loehr J."/>
            <person name="Walesch S."/>
            <person name="Walt C."/>
            <person name="Boldt J."/>
            <person name="Bunk B."/>
            <person name="Haeckl F.J.F.P.J."/>
            <person name="Gunesch A.P."/>
            <person name="Birkelbach J."/>
            <person name="Nuebel U."/>
            <person name="Pietschmann T."/>
            <person name="Bach T."/>
            <person name="Mueller R."/>
        </authorList>
    </citation>
    <scope>NUCLEOTIDE SEQUENCE [LARGE SCALE GENOMIC DNA]</scope>
    <source>
        <strain evidence="3 4">MSr11954</strain>
    </source>
</reference>
<dbReference type="InterPro" id="IPR036034">
    <property type="entry name" value="PDZ_sf"/>
</dbReference>
<dbReference type="EMBL" id="CP089984">
    <property type="protein sequence ID" value="WXB15653.1"/>
    <property type="molecule type" value="Genomic_DNA"/>
</dbReference>